<evidence type="ECO:0000259" key="9">
    <source>
        <dbReference type="PROSITE" id="PS50073"/>
    </source>
</evidence>
<dbReference type="GO" id="GO:0000978">
    <property type="term" value="F:RNA polymerase II cis-regulatory region sequence-specific DNA binding"/>
    <property type="evidence" value="ECO:0007669"/>
    <property type="project" value="TreeGrafter"/>
</dbReference>
<proteinExistence type="predicted"/>
<evidence type="ECO:0000256" key="8">
    <source>
        <dbReference type="SAM" id="MobiDB-lite"/>
    </source>
</evidence>
<dbReference type="GO" id="GO:0006879">
    <property type="term" value="P:intracellular iron ion homeostasis"/>
    <property type="evidence" value="ECO:0007669"/>
    <property type="project" value="TreeGrafter"/>
</dbReference>
<keyword evidence="4" id="KW-0186">Copper</keyword>
<reference evidence="10 11" key="1">
    <citation type="journal article" date="2018" name="Mycol. Prog.">
        <title>Coniella lustricola, a new species from submerged detritus.</title>
        <authorList>
            <person name="Raudabaugh D.B."/>
            <person name="Iturriaga T."/>
            <person name="Carver A."/>
            <person name="Mondo S."/>
            <person name="Pangilinan J."/>
            <person name="Lipzen A."/>
            <person name="He G."/>
            <person name="Amirebrahimi M."/>
            <person name="Grigoriev I.V."/>
            <person name="Miller A.N."/>
        </authorList>
    </citation>
    <scope>NUCLEOTIDE SEQUENCE [LARGE SCALE GENOMIC DNA]</scope>
    <source>
        <strain evidence="10 11">B22-T-1</strain>
    </source>
</reference>
<dbReference type="InParanoid" id="A0A2T2ZYA5"/>
<evidence type="ECO:0000256" key="4">
    <source>
        <dbReference type="ARBA" id="ARBA00023008"/>
    </source>
</evidence>
<feature type="region of interest" description="Disordered" evidence="8">
    <location>
        <begin position="240"/>
        <end position="286"/>
    </location>
</feature>
<dbReference type="GO" id="GO:0005634">
    <property type="term" value="C:nucleus"/>
    <property type="evidence" value="ECO:0007669"/>
    <property type="project" value="UniProtKB-SubCell"/>
</dbReference>
<keyword evidence="6" id="KW-0804">Transcription</keyword>
<dbReference type="AlphaFoldDB" id="A0A2T2ZYA5"/>
<name>A0A2T2ZYA5_9PEZI</name>
<keyword evidence="7" id="KW-0539">Nucleus</keyword>
<keyword evidence="11" id="KW-1185">Reference proteome</keyword>
<dbReference type="GO" id="GO:0005507">
    <property type="term" value="F:copper ion binding"/>
    <property type="evidence" value="ECO:0007669"/>
    <property type="project" value="InterPro"/>
</dbReference>
<evidence type="ECO:0000256" key="3">
    <source>
        <dbReference type="ARBA" id="ARBA00022833"/>
    </source>
</evidence>
<dbReference type="Pfam" id="PF00649">
    <property type="entry name" value="Copper-fist"/>
    <property type="match status" value="1"/>
</dbReference>
<dbReference type="InterPro" id="IPR036395">
    <property type="entry name" value="Cu_fist_DNA-bd_dom_sf"/>
</dbReference>
<feature type="domain" description="Copper-fist" evidence="9">
    <location>
        <begin position="2"/>
        <end position="41"/>
    </location>
</feature>
<dbReference type="SMART" id="SM00412">
    <property type="entry name" value="Cu_FIST"/>
    <property type="match status" value="1"/>
</dbReference>
<accession>A0A2T2ZYA5</accession>
<feature type="region of interest" description="Disordered" evidence="8">
    <location>
        <begin position="423"/>
        <end position="457"/>
    </location>
</feature>
<keyword evidence="3" id="KW-0862">Zinc</keyword>
<feature type="compositionally biased region" description="Low complexity" evidence="8">
    <location>
        <begin position="87"/>
        <end position="98"/>
    </location>
</feature>
<protein>
    <recommendedName>
        <fullName evidence="9">Copper-fist domain-containing protein</fullName>
    </recommendedName>
</protein>
<dbReference type="Gene3D" id="3.90.430.10">
    <property type="entry name" value="Copper fist DNA-binding domain"/>
    <property type="match status" value="1"/>
</dbReference>
<dbReference type="InterPro" id="IPR001083">
    <property type="entry name" value="Cu_fist_DNA-bd_dom"/>
</dbReference>
<feature type="region of interest" description="Disordered" evidence="8">
    <location>
        <begin position="78"/>
        <end position="98"/>
    </location>
</feature>
<feature type="compositionally biased region" description="Low complexity" evidence="8">
    <location>
        <begin position="435"/>
        <end position="452"/>
    </location>
</feature>
<dbReference type="PROSITE" id="PS50073">
    <property type="entry name" value="COPPER_FIST_2"/>
    <property type="match status" value="1"/>
</dbReference>
<evidence type="ECO:0000313" key="11">
    <source>
        <dbReference type="Proteomes" id="UP000241462"/>
    </source>
</evidence>
<keyword evidence="5" id="KW-0805">Transcription regulation</keyword>
<dbReference type="GO" id="GO:0006878">
    <property type="term" value="P:intracellular copper ion homeostasis"/>
    <property type="evidence" value="ECO:0007669"/>
    <property type="project" value="TreeGrafter"/>
</dbReference>
<evidence type="ECO:0000256" key="2">
    <source>
        <dbReference type="ARBA" id="ARBA00022723"/>
    </source>
</evidence>
<dbReference type="OrthoDB" id="5600085at2759"/>
<dbReference type="SMART" id="SM01090">
    <property type="entry name" value="Copper-fist"/>
    <property type="match status" value="1"/>
</dbReference>
<dbReference type="InterPro" id="IPR051763">
    <property type="entry name" value="Copper_Homeo_Regul"/>
</dbReference>
<dbReference type="SUPFAM" id="SSF57879">
    <property type="entry name" value="Zinc domain conserved in yeast copper-regulated transcription factors"/>
    <property type="match status" value="1"/>
</dbReference>
<sequence>MAIWVGKQKMSCRSCIKGHRSSTCNHIGGPLWAVRPAGRPNKACVHGPGDLCLCAHFFPLTWLKAAVPRKQKCPCGSSAHSHHNSSHHNSSSNNNSISSTSSAKKCQCASASAKSTAATTPEDETQPVFYQDLVARGLHVTSEPVELDVISPPAAGSCCSAPGPAPAMVVAAPLPAPAPAPAPAQAAAAAAAGGGGGGGGYCCCSNKQAGSVSPVQLPMAVAVPAPPVAAPSSCCAGPAKMESSVASPPATGNGYSTPHRHHHHHHQGQSHVKSEPISHPFTPVQQFPTPPDFPVLRFSPLQHASTVDHVCKCGPTCNCVLCIDHPYNSATMNHIATEFGHMMSSHVQFSPLVGNGHVTGHMTGSRPDILPPGWPKHAAIAGAGFGESPFLHPQQSFSPPPQASDMDIILNPADFEMFNYAFPPTDDNGQHQHQHQQQNINNNNNNNNNNPNPLHLDTSMHMNLDGMPELLDIDGFCEGAPAGCPCGDDCACIGCQIHKPTATNGFDQGLGLGLGIGDSTAPPEWG</sequence>
<keyword evidence="2" id="KW-0479">Metal-binding</keyword>
<evidence type="ECO:0000256" key="1">
    <source>
        <dbReference type="ARBA" id="ARBA00004123"/>
    </source>
</evidence>
<dbReference type="PANTHER" id="PTHR28088">
    <property type="entry name" value="TRANSCRIPTIONAL ACTIVATOR HAA1-RELATED"/>
    <property type="match status" value="1"/>
</dbReference>
<evidence type="ECO:0000256" key="6">
    <source>
        <dbReference type="ARBA" id="ARBA00023163"/>
    </source>
</evidence>
<dbReference type="GO" id="GO:0000981">
    <property type="term" value="F:DNA-binding transcription factor activity, RNA polymerase II-specific"/>
    <property type="evidence" value="ECO:0007669"/>
    <property type="project" value="TreeGrafter"/>
</dbReference>
<dbReference type="GO" id="GO:0045944">
    <property type="term" value="P:positive regulation of transcription by RNA polymerase II"/>
    <property type="evidence" value="ECO:0007669"/>
    <property type="project" value="TreeGrafter"/>
</dbReference>
<dbReference type="EMBL" id="KZ678565">
    <property type="protein sequence ID" value="PSR79471.1"/>
    <property type="molecule type" value="Genomic_DNA"/>
</dbReference>
<organism evidence="10 11">
    <name type="scientific">Coniella lustricola</name>
    <dbReference type="NCBI Taxonomy" id="2025994"/>
    <lineage>
        <taxon>Eukaryota</taxon>
        <taxon>Fungi</taxon>
        <taxon>Dikarya</taxon>
        <taxon>Ascomycota</taxon>
        <taxon>Pezizomycotina</taxon>
        <taxon>Sordariomycetes</taxon>
        <taxon>Sordariomycetidae</taxon>
        <taxon>Diaporthales</taxon>
        <taxon>Schizoparmaceae</taxon>
        <taxon>Coniella</taxon>
    </lineage>
</organism>
<gene>
    <name evidence="10" type="ORF">BD289DRAFT_94605</name>
</gene>
<evidence type="ECO:0000256" key="5">
    <source>
        <dbReference type="ARBA" id="ARBA00023015"/>
    </source>
</evidence>
<feature type="compositionally biased region" description="Basic residues" evidence="8">
    <location>
        <begin position="258"/>
        <end position="268"/>
    </location>
</feature>
<comment type="subcellular location">
    <subcellularLocation>
        <location evidence="1">Nucleus</location>
    </subcellularLocation>
</comment>
<dbReference type="Proteomes" id="UP000241462">
    <property type="component" value="Unassembled WGS sequence"/>
</dbReference>
<evidence type="ECO:0000313" key="10">
    <source>
        <dbReference type="EMBL" id="PSR79471.1"/>
    </source>
</evidence>
<dbReference type="PANTHER" id="PTHR28088:SF9">
    <property type="entry name" value="TRANSCRIPTION FACTOR GRISEA, PUTATIVE (AFU_ORTHOLOGUE AFUA_1G13190)-RELATED"/>
    <property type="match status" value="1"/>
</dbReference>
<dbReference type="STRING" id="2025994.A0A2T2ZYA5"/>
<evidence type="ECO:0000256" key="7">
    <source>
        <dbReference type="ARBA" id="ARBA00023242"/>
    </source>
</evidence>